<evidence type="ECO:0000256" key="1">
    <source>
        <dbReference type="SAM" id="MobiDB-lite"/>
    </source>
</evidence>
<sequence length="131" mass="15291">MSRARLGQDRVLWKHTAKPPNKVGGHEWRTSRDMAFKWRPEGLGRRWRECGKQKRVLGKDVRRGIHTGTPMVAQMVKNLPDYQKIRVRSLSQEDPLEKGMAAHPGILAWRIPQTEEPGRLQSMRPQRVRHD</sequence>
<evidence type="ECO:0000313" key="2">
    <source>
        <dbReference type="EMBL" id="CAI9168106.1"/>
    </source>
</evidence>
<name>A0ABN8Z7E1_RANTA</name>
<accession>A0ABN8Z7E1</accession>
<evidence type="ECO:0000313" key="3">
    <source>
        <dbReference type="Proteomes" id="UP001176941"/>
    </source>
</evidence>
<proteinExistence type="predicted"/>
<gene>
    <name evidence="2" type="ORF">MRATA1EN1_LOCUS17068</name>
</gene>
<protein>
    <submittedName>
        <fullName evidence="2">Uncharacterized protein</fullName>
    </submittedName>
</protein>
<reference evidence="2" key="1">
    <citation type="submission" date="2023-04" db="EMBL/GenBank/DDBJ databases">
        <authorList>
            <consortium name="ELIXIR-Norway"/>
        </authorList>
    </citation>
    <scope>NUCLEOTIDE SEQUENCE [LARGE SCALE GENOMIC DNA]</scope>
</reference>
<dbReference type="Proteomes" id="UP001176941">
    <property type="component" value="Chromosome 27"/>
</dbReference>
<keyword evidence="3" id="KW-1185">Reference proteome</keyword>
<dbReference type="EMBL" id="OX459963">
    <property type="protein sequence ID" value="CAI9168106.1"/>
    <property type="molecule type" value="Genomic_DNA"/>
</dbReference>
<feature type="region of interest" description="Disordered" evidence="1">
    <location>
        <begin position="112"/>
        <end position="131"/>
    </location>
</feature>
<organism evidence="2 3">
    <name type="scientific">Rangifer tarandus platyrhynchus</name>
    <name type="common">Svalbard reindeer</name>
    <dbReference type="NCBI Taxonomy" id="3082113"/>
    <lineage>
        <taxon>Eukaryota</taxon>
        <taxon>Metazoa</taxon>
        <taxon>Chordata</taxon>
        <taxon>Craniata</taxon>
        <taxon>Vertebrata</taxon>
        <taxon>Euteleostomi</taxon>
        <taxon>Mammalia</taxon>
        <taxon>Eutheria</taxon>
        <taxon>Laurasiatheria</taxon>
        <taxon>Artiodactyla</taxon>
        <taxon>Ruminantia</taxon>
        <taxon>Pecora</taxon>
        <taxon>Cervidae</taxon>
        <taxon>Odocoileinae</taxon>
        <taxon>Rangifer</taxon>
    </lineage>
</organism>